<keyword evidence="2 4" id="KW-0479">Metal-binding</keyword>
<dbReference type="Proteomes" id="UP000475385">
    <property type="component" value="Unassembled WGS sequence"/>
</dbReference>
<dbReference type="AlphaFoldDB" id="A0A6M1LID0"/>
<dbReference type="InterPro" id="IPR036909">
    <property type="entry name" value="Cyt_c-like_dom_sf"/>
</dbReference>
<feature type="domain" description="Cytochrome c" evidence="7">
    <location>
        <begin position="29"/>
        <end position="120"/>
    </location>
</feature>
<feature type="region of interest" description="Disordered" evidence="5">
    <location>
        <begin position="122"/>
        <end position="152"/>
    </location>
</feature>
<dbReference type="GO" id="GO:0020037">
    <property type="term" value="F:heme binding"/>
    <property type="evidence" value="ECO:0007669"/>
    <property type="project" value="InterPro"/>
</dbReference>
<dbReference type="PROSITE" id="PS51007">
    <property type="entry name" value="CYTC"/>
    <property type="match status" value="1"/>
</dbReference>
<keyword evidence="3 4" id="KW-0408">Iron</keyword>
<feature type="signal peptide" evidence="6">
    <location>
        <begin position="1"/>
        <end position="18"/>
    </location>
</feature>
<evidence type="ECO:0000256" key="4">
    <source>
        <dbReference type="PROSITE-ProRule" id="PRU00433"/>
    </source>
</evidence>
<evidence type="ECO:0000313" key="9">
    <source>
        <dbReference type="Proteomes" id="UP000475385"/>
    </source>
</evidence>
<dbReference type="RefSeq" id="WP_164694008.1">
    <property type="nucleotide sequence ID" value="NZ_JAAIKB010000003.1"/>
</dbReference>
<dbReference type="PROSITE" id="PS51257">
    <property type="entry name" value="PROKAR_LIPOPROTEIN"/>
    <property type="match status" value="1"/>
</dbReference>
<dbReference type="InterPro" id="IPR009056">
    <property type="entry name" value="Cyt_c-like_dom"/>
</dbReference>
<evidence type="ECO:0000259" key="7">
    <source>
        <dbReference type="PROSITE" id="PS51007"/>
    </source>
</evidence>
<evidence type="ECO:0000313" key="8">
    <source>
        <dbReference type="EMBL" id="NGM20095.1"/>
    </source>
</evidence>
<keyword evidence="6" id="KW-0732">Signal</keyword>
<keyword evidence="1 4" id="KW-0349">Heme</keyword>
<evidence type="ECO:0000256" key="3">
    <source>
        <dbReference type="ARBA" id="ARBA00023004"/>
    </source>
</evidence>
<keyword evidence="9" id="KW-1185">Reference proteome</keyword>
<reference evidence="8 9" key="2">
    <citation type="submission" date="2020-03" db="EMBL/GenBank/DDBJ databases">
        <title>Roseomonas stagni sp. nov., isolated from pond water in Japan.</title>
        <authorList>
            <person name="Furuhata K."/>
            <person name="Miyamoto H."/>
            <person name="Goto K."/>
        </authorList>
    </citation>
    <scope>NUCLEOTIDE SEQUENCE [LARGE SCALE GENOMIC DNA]</scope>
    <source>
        <strain evidence="8 9">PeD5</strain>
    </source>
</reference>
<dbReference type="GO" id="GO:0046872">
    <property type="term" value="F:metal ion binding"/>
    <property type="evidence" value="ECO:0007669"/>
    <property type="project" value="UniProtKB-KW"/>
</dbReference>
<dbReference type="GO" id="GO:0009055">
    <property type="term" value="F:electron transfer activity"/>
    <property type="evidence" value="ECO:0007669"/>
    <property type="project" value="InterPro"/>
</dbReference>
<dbReference type="SUPFAM" id="SSF46626">
    <property type="entry name" value="Cytochrome c"/>
    <property type="match status" value="1"/>
</dbReference>
<reference evidence="8 9" key="1">
    <citation type="submission" date="2020-02" db="EMBL/GenBank/DDBJ databases">
        <authorList>
            <person name="Kim H.M."/>
            <person name="Jeon C.O."/>
        </authorList>
    </citation>
    <scope>NUCLEOTIDE SEQUENCE [LARGE SCALE GENOMIC DNA]</scope>
    <source>
        <strain evidence="8 9">PeD5</strain>
    </source>
</reference>
<dbReference type="Pfam" id="PF00034">
    <property type="entry name" value="Cytochrom_C"/>
    <property type="match status" value="1"/>
</dbReference>
<name>A0A6M1LID0_9PROT</name>
<feature type="chain" id="PRO_5026939242" evidence="6">
    <location>
        <begin position="19"/>
        <end position="152"/>
    </location>
</feature>
<gene>
    <name evidence="8" type="ORF">G3576_08725</name>
</gene>
<organism evidence="8 9">
    <name type="scientific">Falsiroseomonas algicola</name>
    <dbReference type="NCBI Taxonomy" id="2716930"/>
    <lineage>
        <taxon>Bacteria</taxon>
        <taxon>Pseudomonadati</taxon>
        <taxon>Pseudomonadota</taxon>
        <taxon>Alphaproteobacteria</taxon>
        <taxon>Acetobacterales</taxon>
        <taxon>Roseomonadaceae</taxon>
        <taxon>Falsiroseomonas</taxon>
    </lineage>
</organism>
<accession>A0A6M1LID0</accession>
<dbReference type="Gene3D" id="1.10.760.10">
    <property type="entry name" value="Cytochrome c-like domain"/>
    <property type="match status" value="1"/>
</dbReference>
<evidence type="ECO:0000256" key="6">
    <source>
        <dbReference type="SAM" id="SignalP"/>
    </source>
</evidence>
<evidence type="ECO:0000256" key="1">
    <source>
        <dbReference type="ARBA" id="ARBA00022617"/>
    </source>
</evidence>
<proteinExistence type="predicted"/>
<dbReference type="EMBL" id="JAAIKB010000003">
    <property type="protein sequence ID" value="NGM20095.1"/>
    <property type="molecule type" value="Genomic_DNA"/>
</dbReference>
<evidence type="ECO:0000256" key="2">
    <source>
        <dbReference type="ARBA" id="ARBA00022723"/>
    </source>
</evidence>
<protein>
    <submittedName>
        <fullName evidence="8">C-type cytochrome</fullName>
    </submittedName>
</protein>
<sequence>MRRLLPALLVLLAACDEAAPPPHLHVAGGDAARGRAAMTELGCGACHRIPGVGNARAMVGPPLDDYAQRGYVAGVLPNRPGNLVSFLLDPPSIRPGTAMPYLGLTDGQARDMAAYLYTLGAPGAAAWPPGRQPSRSVGDGGPTERPPPRTAP</sequence>
<comment type="caution">
    <text evidence="8">The sequence shown here is derived from an EMBL/GenBank/DDBJ whole genome shotgun (WGS) entry which is preliminary data.</text>
</comment>
<evidence type="ECO:0000256" key="5">
    <source>
        <dbReference type="SAM" id="MobiDB-lite"/>
    </source>
</evidence>